<comment type="subcellular location">
    <subcellularLocation>
        <location evidence="1">Membrane</location>
        <topology evidence="1">Single-pass membrane protein</topology>
    </subcellularLocation>
</comment>
<dbReference type="GeneID" id="9585833"/>
<name>D8PNW0_SCHCM</name>
<dbReference type="OrthoDB" id="10039147at2759"/>
<dbReference type="eggNOG" id="KOG2357">
    <property type="taxonomic scope" value="Eukaryota"/>
</dbReference>
<dbReference type="GO" id="GO:0005509">
    <property type="term" value="F:calcium ion binding"/>
    <property type="evidence" value="ECO:0007669"/>
    <property type="project" value="InterPro"/>
</dbReference>
<feature type="compositionally biased region" description="Basic and acidic residues" evidence="5">
    <location>
        <begin position="304"/>
        <end position="334"/>
    </location>
</feature>
<accession>D8PNW0</accession>
<evidence type="ECO:0000256" key="1">
    <source>
        <dbReference type="ARBA" id="ARBA00004167"/>
    </source>
</evidence>
<keyword evidence="4 6" id="KW-0472">Membrane</keyword>
<evidence type="ECO:0000313" key="7">
    <source>
        <dbReference type="EMBL" id="EFJ01555.1"/>
    </source>
</evidence>
<evidence type="ECO:0000313" key="8">
    <source>
        <dbReference type="Proteomes" id="UP000007431"/>
    </source>
</evidence>
<proteinExistence type="predicted"/>
<dbReference type="KEGG" id="scm:SCHCO_02621304"/>
<dbReference type="Proteomes" id="UP000007431">
    <property type="component" value="Unassembled WGS sequence"/>
</dbReference>
<evidence type="ECO:0000256" key="2">
    <source>
        <dbReference type="ARBA" id="ARBA00022692"/>
    </source>
</evidence>
<keyword evidence="2 6" id="KW-0812">Transmembrane</keyword>
<dbReference type="FunCoup" id="D8PNW0">
    <property type="interactions" value="253"/>
</dbReference>
<dbReference type="GO" id="GO:0016020">
    <property type="term" value="C:membrane"/>
    <property type="evidence" value="ECO:0007669"/>
    <property type="project" value="UniProtKB-SubCell"/>
</dbReference>
<dbReference type="InterPro" id="IPR012879">
    <property type="entry name" value="CCDC47"/>
</dbReference>
<dbReference type="Pfam" id="PF07946">
    <property type="entry name" value="CCDC47"/>
    <property type="match status" value="1"/>
</dbReference>
<protein>
    <recommendedName>
        <fullName evidence="9">DUF1682-domain-containing protein</fullName>
    </recommendedName>
</protein>
<dbReference type="GO" id="GO:0005783">
    <property type="term" value="C:endoplasmic reticulum"/>
    <property type="evidence" value="ECO:0007669"/>
    <property type="project" value="InterPro"/>
</dbReference>
<organism evidence="8">
    <name type="scientific">Schizophyllum commune (strain H4-8 / FGSC 9210)</name>
    <name type="common">Split gill fungus</name>
    <dbReference type="NCBI Taxonomy" id="578458"/>
    <lineage>
        <taxon>Eukaryota</taxon>
        <taxon>Fungi</taxon>
        <taxon>Dikarya</taxon>
        <taxon>Basidiomycota</taxon>
        <taxon>Agaricomycotina</taxon>
        <taxon>Agaricomycetes</taxon>
        <taxon>Agaricomycetidae</taxon>
        <taxon>Agaricales</taxon>
        <taxon>Schizophyllaceae</taxon>
        <taxon>Schizophyllum</taxon>
    </lineage>
</organism>
<evidence type="ECO:0000256" key="5">
    <source>
        <dbReference type="SAM" id="MobiDB-lite"/>
    </source>
</evidence>
<dbReference type="OMA" id="FDGFVWA"/>
<dbReference type="PANTHER" id="PTHR12883">
    <property type="entry name" value="ADIPOCYTE-SPECIFIC PROTEIN 4-RELATED"/>
    <property type="match status" value="1"/>
</dbReference>
<feature type="transmembrane region" description="Helical" evidence="6">
    <location>
        <begin position="34"/>
        <end position="54"/>
    </location>
</feature>
<evidence type="ECO:0000256" key="6">
    <source>
        <dbReference type="SAM" id="Phobius"/>
    </source>
</evidence>
<evidence type="ECO:0000256" key="4">
    <source>
        <dbReference type="ARBA" id="ARBA00023136"/>
    </source>
</evidence>
<feature type="region of interest" description="Disordered" evidence="5">
    <location>
        <begin position="304"/>
        <end position="362"/>
    </location>
</feature>
<dbReference type="EMBL" id="GL377302">
    <property type="protein sequence ID" value="EFJ01555.1"/>
    <property type="molecule type" value="Genomic_DNA"/>
</dbReference>
<feature type="compositionally biased region" description="Basic residues" evidence="5">
    <location>
        <begin position="350"/>
        <end position="362"/>
    </location>
</feature>
<dbReference type="STRING" id="578458.D8PNW0"/>
<dbReference type="HOGENOM" id="CLU_042570_1_0_1"/>
<evidence type="ECO:0008006" key="9">
    <source>
        <dbReference type="Google" id="ProtNLM"/>
    </source>
</evidence>
<reference evidence="7 8" key="1">
    <citation type="journal article" date="2010" name="Nat. Biotechnol.">
        <title>Genome sequence of the model mushroom Schizophyllum commune.</title>
        <authorList>
            <person name="Ohm R.A."/>
            <person name="de Jong J.F."/>
            <person name="Lugones L.G."/>
            <person name="Aerts A."/>
            <person name="Kothe E."/>
            <person name="Stajich J.E."/>
            <person name="de Vries R.P."/>
            <person name="Record E."/>
            <person name="Levasseur A."/>
            <person name="Baker S.E."/>
            <person name="Bartholomew K.A."/>
            <person name="Coutinho P.M."/>
            <person name="Erdmann S."/>
            <person name="Fowler T.J."/>
            <person name="Gathman A.C."/>
            <person name="Lombard V."/>
            <person name="Henrissat B."/>
            <person name="Knabe N."/>
            <person name="Kuees U."/>
            <person name="Lilly W.W."/>
            <person name="Lindquist E."/>
            <person name="Lucas S."/>
            <person name="Magnuson J.K."/>
            <person name="Piumi F."/>
            <person name="Raudaskoski M."/>
            <person name="Salamov A."/>
            <person name="Schmutz J."/>
            <person name="Schwarze F.W.M.R."/>
            <person name="vanKuyk P.A."/>
            <person name="Horton J.S."/>
            <person name="Grigoriev I.V."/>
            <person name="Woesten H.A.B."/>
        </authorList>
    </citation>
    <scope>NUCLEOTIDE SEQUENCE [LARGE SCALE GENOMIC DNA]</scope>
    <source>
        <strain evidence="8">H4-8 / FGSC 9210</strain>
    </source>
</reference>
<dbReference type="RefSeq" id="XP_003036457.1">
    <property type="nucleotide sequence ID" value="XM_003036411.1"/>
</dbReference>
<dbReference type="PANTHER" id="PTHR12883:SF0">
    <property type="entry name" value="PAT COMPLEX SUBUNIT CCDC47"/>
    <property type="match status" value="1"/>
</dbReference>
<evidence type="ECO:0000256" key="3">
    <source>
        <dbReference type="ARBA" id="ARBA00022989"/>
    </source>
</evidence>
<keyword evidence="8" id="KW-1185">Reference proteome</keyword>
<sequence>MSALNFLAPRPFVHPETWEGVEYKWKFLVFRPGYFKLEGYILAAVVVYLVLFFYGKSANARKANAWFSAHRPLLEANFSKPAAGGLIQDGYSDFFAFSTGRRNVASLHAIFALRPRHDPFQILAQTGYAAFDLQYRPLDDLQLDFLLPASLPVDFVWALVNKDELRGIKKGRWDLTLTRTTENGALPGYVSVMSEFADVTENILKLPAGQALVKVLEDPAIKPYFRSLSITDQPRDRPSSVGEFEDRQKHVILSLVAPPPSSASVDAPLITAVFDLIDQLSRVSLRPETKNKLRAARAEVVKELKKEEEERKAEESGVEDKKAAKRRAEQERIAKLPAAEQQKILERERKRQYKKASKVVRK</sequence>
<gene>
    <name evidence="7" type="ORF">SCHCODRAFT_80192</name>
</gene>
<dbReference type="AlphaFoldDB" id="D8PNW0"/>
<keyword evidence="3 6" id="KW-1133">Transmembrane helix</keyword>
<dbReference type="InParanoid" id="D8PNW0"/>
<dbReference type="GO" id="GO:0032469">
    <property type="term" value="P:endoplasmic reticulum calcium ion homeostasis"/>
    <property type="evidence" value="ECO:0007669"/>
    <property type="project" value="InterPro"/>
</dbReference>
<dbReference type="VEuPathDB" id="FungiDB:SCHCODRAFT_02621304"/>